<keyword evidence="6" id="KW-0445">Lipid transport</keyword>
<evidence type="ECO:0000256" key="3">
    <source>
        <dbReference type="ARBA" id="ARBA00022692"/>
    </source>
</evidence>
<evidence type="ECO:0000313" key="12">
    <source>
        <dbReference type="Proteomes" id="UP000192257"/>
    </source>
</evidence>
<keyword evidence="2" id="KW-0813">Transport</keyword>
<keyword evidence="4" id="KW-0256">Endoplasmic reticulum</keyword>
<evidence type="ECO:0000256" key="1">
    <source>
        <dbReference type="ARBA" id="ARBA00004586"/>
    </source>
</evidence>
<protein>
    <recommendedName>
        <fullName evidence="10">SMP-LTD domain-containing protein</fullName>
    </recommendedName>
</protein>
<keyword evidence="7" id="KW-0446">Lipid-binding</keyword>
<feature type="region of interest" description="Disordered" evidence="9">
    <location>
        <begin position="173"/>
        <end position="218"/>
    </location>
</feature>
<feature type="region of interest" description="Disordered" evidence="9">
    <location>
        <begin position="574"/>
        <end position="620"/>
    </location>
</feature>
<evidence type="ECO:0000256" key="7">
    <source>
        <dbReference type="ARBA" id="ARBA00023121"/>
    </source>
</evidence>
<dbReference type="VEuPathDB" id="TriTrypDB:TM35_000321940"/>
<dbReference type="Proteomes" id="UP000192257">
    <property type="component" value="Unassembled WGS sequence"/>
</dbReference>
<accession>A0A1X0NNZ4</accession>
<dbReference type="GeneID" id="39988601"/>
<evidence type="ECO:0000313" key="11">
    <source>
        <dbReference type="EMBL" id="ORC85879.1"/>
    </source>
</evidence>
<evidence type="ECO:0000256" key="2">
    <source>
        <dbReference type="ARBA" id="ARBA00022448"/>
    </source>
</evidence>
<dbReference type="PANTHER" id="PTHR13466:SF1">
    <property type="entry name" value="SMP-LTD DOMAIN-CONTAINING PROTEIN"/>
    <property type="match status" value="1"/>
</dbReference>
<feature type="compositionally biased region" description="Basic and acidic residues" evidence="9">
    <location>
        <begin position="71"/>
        <end position="80"/>
    </location>
</feature>
<dbReference type="GO" id="GO:0006869">
    <property type="term" value="P:lipid transport"/>
    <property type="evidence" value="ECO:0007669"/>
    <property type="project" value="UniProtKB-KW"/>
</dbReference>
<keyword evidence="3" id="KW-0812">Transmembrane</keyword>
<sequence length="647" mass="73893">MLDDLVKRKETETMSRIAASKEKDISAPSSKVQAICKMARFDDDILRPAIPVRVVLFGNTICVYQFDASHRSPNKEEKNNKEKKKNHSRSGSDDSSNEEDTEDSDDATTIITAEKLIGKINCKTVMSTSEKLSKYHRHTDPTKRHAPVRGKCLVLRCKDDLPLFMEDPVLQMARQQARQQEEQEEEEKQQQQQERERHHKGHHSYHNRQKHEHQRDNPFLDATFSVVSSLVSYRRHEGNSANEDGYDDCLSSWTAVVFKFPTRRELERWFNLLEATPQSDEWRGFIKRLPQLDVFNVVVARLFFENTRTSELRDLLIGKLRRKLHKVSRRLPKHMQGEILLDRLELGGEIPLISNVSDPTVATSGELELDFDLLYRGGLTLTLRFSITYRSVRVPDILFNIKMLELANRMRLSVGPPPSNKLWIGSSRTPQLRLEFTQEVASHDGLLHAVLNLIPDMSKVMTNIVKVKLFEDMILPSMDDFPLPCLSYSPPSSEPDSPTVDDTRSTSMITSTLLESNKGEEEKVNPPPNNSKIYETTEQVTEQSVTTVKQNINTTEEVKTILKTVNSTETLETVPSFSSSTPKEQSLSFEMDEDETTSVVSSRISSNMVPGSSVSEPWRRTATSRAKKFVKWIKIETKSLSKKGKEE</sequence>
<keyword evidence="5" id="KW-1133">Transmembrane helix</keyword>
<feature type="region of interest" description="Disordered" evidence="9">
    <location>
        <begin position="512"/>
        <end position="532"/>
    </location>
</feature>
<keyword evidence="12" id="KW-1185">Reference proteome</keyword>
<gene>
    <name evidence="11" type="ORF">TM35_000321940</name>
</gene>
<feature type="compositionally biased region" description="Acidic residues" evidence="9">
    <location>
        <begin position="95"/>
        <end position="106"/>
    </location>
</feature>
<dbReference type="GO" id="GO:0005789">
    <property type="term" value="C:endoplasmic reticulum membrane"/>
    <property type="evidence" value="ECO:0007669"/>
    <property type="project" value="UniProtKB-SubCell"/>
</dbReference>
<dbReference type="InterPro" id="IPR031468">
    <property type="entry name" value="SMP_LBD"/>
</dbReference>
<evidence type="ECO:0000256" key="9">
    <source>
        <dbReference type="SAM" id="MobiDB-lite"/>
    </source>
</evidence>
<dbReference type="RefSeq" id="XP_028879945.1">
    <property type="nucleotide sequence ID" value="XM_029028821.1"/>
</dbReference>
<dbReference type="GO" id="GO:0008289">
    <property type="term" value="F:lipid binding"/>
    <property type="evidence" value="ECO:0007669"/>
    <property type="project" value="UniProtKB-KW"/>
</dbReference>
<dbReference type="PANTHER" id="PTHR13466">
    <property type="entry name" value="TEX2 PROTEIN-RELATED"/>
    <property type="match status" value="1"/>
</dbReference>
<feature type="region of interest" description="Disordered" evidence="9">
    <location>
        <begin position="1"/>
        <end position="24"/>
    </location>
</feature>
<evidence type="ECO:0000256" key="5">
    <source>
        <dbReference type="ARBA" id="ARBA00022989"/>
    </source>
</evidence>
<dbReference type="OrthoDB" id="26740at2759"/>
<feature type="domain" description="SMP-LTD" evidence="10">
    <location>
        <begin position="262"/>
        <end position="484"/>
    </location>
</feature>
<feature type="compositionally biased region" description="Basic residues" evidence="9">
    <location>
        <begin position="197"/>
        <end position="212"/>
    </location>
</feature>
<comment type="subcellular location">
    <subcellularLocation>
        <location evidence="1">Endoplasmic reticulum membrane</location>
    </subcellularLocation>
</comment>
<dbReference type="AlphaFoldDB" id="A0A1X0NNZ4"/>
<feature type="compositionally biased region" description="Polar residues" evidence="9">
    <location>
        <begin position="597"/>
        <end position="615"/>
    </location>
</feature>
<feature type="compositionally biased region" description="Low complexity" evidence="9">
    <location>
        <begin position="486"/>
        <end position="498"/>
    </location>
</feature>
<evidence type="ECO:0000256" key="6">
    <source>
        <dbReference type="ARBA" id="ARBA00023055"/>
    </source>
</evidence>
<evidence type="ECO:0000256" key="4">
    <source>
        <dbReference type="ARBA" id="ARBA00022824"/>
    </source>
</evidence>
<feature type="compositionally biased region" description="Polar residues" evidence="9">
    <location>
        <begin position="574"/>
        <end position="588"/>
    </location>
</feature>
<reference evidence="11 12" key="1">
    <citation type="submission" date="2017-03" db="EMBL/GenBank/DDBJ databases">
        <title>An alternative strategy for trypanosome survival in the mammalian bloodstream revealed through genome and transcriptome analysis of the ubiquitous bovine parasite Trypanosoma (Megatrypanum) theileri.</title>
        <authorList>
            <person name="Kelly S."/>
            <person name="Ivens A."/>
            <person name="Mott A."/>
            <person name="O'Neill E."/>
            <person name="Emms D."/>
            <person name="Macleod O."/>
            <person name="Voorheis P."/>
            <person name="Matthews J."/>
            <person name="Matthews K."/>
            <person name="Carrington M."/>
        </authorList>
    </citation>
    <scope>NUCLEOTIDE SEQUENCE [LARGE SCALE GENOMIC DNA]</scope>
    <source>
        <strain evidence="11">Edinburgh</strain>
    </source>
</reference>
<proteinExistence type="predicted"/>
<dbReference type="PROSITE" id="PS51847">
    <property type="entry name" value="SMP"/>
    <property type="match status" value="1"/>
</dbReference>
<feature type="region of interest" description="Disordered" evidence="9">
    <location>
        <begin position="486"/>
        <end position="505"/>
    </location>
</feature>
<dbReference type="EMBL" id="NBCO01000032">
    <property type="protein sequence ID" value="ORC85879.1"/>
    <property type="molecule type" value="Genomic_DNA"/>
</dbReference>
<evidence type="ECO:0000259" key="10">
    <source>
        <dbReference type="PROSITE" id="PS51847"/>
    </source>
</evidence>
<comment type="caution">
    <text evidence="11">The sequence shown here is derived from an EMBL/GenBank/DDBJ whole genome shotgun (WGS) entry which is preliminary data.</text>
</comment>
<feature type="region of interest" description="Disordered" evidence="9">
    <location>
        <begin position="71"/>
        <end position="107"/>
    </location>
</feature>
<name>A0A1X0NNZ4_9TRYP</name>
<organism evidence="11 12">
    <name type="scientific">Trypanosoma theileri</name>
    <dbReference type="NCBI Taxonomy" id="67003"/>
    <lineage>
        <taxon>Eukaryota</taxon>
        <taxon>Discoba</taxon>
        <taxon>Euglenozoa</taxon>
        <taxon>Kinetoplastea</taxon>
        <taxon>Metakinetoplastina</taxon>
        <taxon>Trypanosomatida</taxon>
        <taxon>Trypanosomatidae</taxon>
        <taxon>Trypanosoma</taxon>
    </lineage>
</organism>
<keyword evidence="8" id="KW-0472">Membrane</keyword>
<dbReference type="CDD" id="cd21675">
    <property type="entry name" value="SMP_TEX2"/>
    <property type="match status" value="1"/>
</dbReference>
<evidence type="ECO:0000256" key="8">
    <source>
        <dbReference type="ARBA" id="ARBA00023136"/>
    </source>
</evidence>